<dbReference type="SUPFAM" id="SSF52540">
    <property type="entry name" value="P-loop containing nucleoside triphosphate hydrolases"/>
    <property type="match status" value="1"/>
</dbReference>
<evidence type="ECO:0000256" key="5">
    <source>
        <dbReference type="ARBA" id="ARBA00022989"/>
    </source>
</evidence>
<keyword evidence="5 8" id="KW-1133">Transmembrane helix</keyword>
<feature type="domain" description="ABC transmembrane type-1" evidence="10">
    <location>
        <begin position="214"/>
        <end position="490"/>
    </location>
</feature>
<dbReference type="GO" id="GO:0015421">
    <property type="term" value="F:ABC-type oligopeptide transporter activity"/>
    <property type="evidence" value="ECO:0007669"/>
    <property type="project" value="TreeGrafter"/>
</dbReference>
<evidence type="ECO:0000256" key="2">
    <source>
        <dbReference type="ARBA" id="ARBA00022692"/>
    </source>
</evidence>
<feature type="transmembrane region" description="Helical" evidence="8">
    <location>
        <begin position="318"/>
        <end position="341"/>
    </location>
</feature>
<dbReference type="Gene3D" id="3.40.50.300">
    <property type="entry name" value="P-loop containing nucleotide triphosphate hydrolases"/>
    <property type="match status" value="1"/>
</dbReference>
<sequence length="763" mass="82366">MSIVFSSRRTRFASPLDRHGGGGPLTLKTRDRVAKSNGNSLSKTEARLRLTPEMRMPEPCVGTAAAEPATHPNDPEELPRAAQQTYRPTQAEAEAEQQNANSKSCAGSPLRRTRSRPKKDKDPVGGDAGVADAEAPDRDAADQSTARMTPSVPSDGKNRMGTTIEAKANEPLMRLETGGGDGKGPPQTFHKRTPPEDFQKTLRTSLRAIWRNLAFVLVLTCATNVLILAIPIYLFQISDRVLTSRSLDTLIMLTAIVAGAVIFQSAFDAVRRFMLMRTAVEVAARLGAPVLSAAAHASLHGNGREYQTLGDLQQVRGFLVSGTLISFLDVPFAPLFILMIFLVHPQLGMIVVTTALILMVIALINQKMTAKPFAKANQAQSLANQHLDSMSRNSQIINALAMIPEAVRIWGRDTAQSLTWQVKAQDRNVIFAAISRAVRLLTQISILGWGAFLALQGEITGGMVIAASIIAGRAFAPIEGSIEGWNTFLLTRGAFGRIKALLSSSALQYEKLRLPRPEGRLDVERLLYVPGGTKSVVLNGITFALNPGETLAVIGNSGAGKTTLGKTLVGSILPTSGSVRLDLMDIRNWDPRQFGENIGYLPQDVQLFPGTIKDNIGRMRADATDEQIHDAAVLADVHNMIATLPQGYETVVAADGSPLSGGQKQRIALARAFFGNPRLVVLDEPNSNLDVAGDKALARAIEQAKESKITVVVITQKPTLLNVVDKIMLLTDGRVALFGQREQVLEKLNGPRQQPPEIQGKGD</sequence>
<keyword evidence="6 8" id="KW-0472">Membrane</keyword>
<dbReference type="STRING" id="981384.GCA_000192475_00925"/>
<dbReference type="PANTHER" id="PTHR43394:SF1">
    <property type="entry name" value="ATP-BINDING CASSETTE SUB-FAMILY B MEMBER 10, MITOCHONDRIAL"/>
    <property type="match status" value="1"/>
</dbReference>
<feature type="transmembrane region" description="Helical" evidence="8">
    <location>
        <begin position="213"/>
        <end position="235"/>
    </location>
</feature>
<dbReference type="GO" id="GO:0016887">
    <property type="term" value="F:ATP hydrolysis activity"/>
    <property type="evidence" value="ECO:0007669"/>
    <property type="project" value="InterPro"/>
</dbReference>
<dbReference type="Proteomes" id="UP000271700">
    <property type="component" value="Unassembled WGS sequence"/>
</dbReference>
<dbReference type="NCBIfam" id="TIGR01842">
    <property type="entry name" value="type_I_sec_PrtD"/>
    <property type="match status" value="1"/>
</dbReference>
<feature type="domain" description="ABC transporter" evidence="9">
    <location>
        <begin position="521"/>
        <end position="757"/>
    </location>
</feature>
<evidence type="ECO:0000256" key="1">
    <source>
        <dbReference type="ARBA" id="ARBA00004651"/>
    </source>
</evidence>
<feature type="compositionally biased region" description="Basic and acidic residues" evidence="7">
    <location>
        <begin position="44"/>
        <end position="56"/>
    </location>
</feature>
<dbReference type="Gene3D" id="1.20.1560.10">
    <property type="entry name" value="ABC transporter type 1, transmembrane domain"/>
    <property type="match status" value="1"/>
</dbReference>
<evidence type="ECO:0000256" key="3">
    <source>
        <dbReference type="ARBA" id="ARBA00022741"/>
    </source>
</evidence>
<dbReference type="RefSeq" id="WP_010442557.1">
    <property type="nucleotide sequence ID" value="NZ_AEYW01000018.1"/>
</dbReference>
<dbReference type="InterPro" id="IPR003439">
    <property type="entry name" value="ABC_transporter-like_ATP-bd"/>
</dbReference>
<organism evidence="11 12">
    <name type="scientific">Ruegeria conchae</name>
    <dbReference type="NCBI Taxonomy" id="981384"/>
    <lineage>
        <taxon>Bacteria</taxon>
        <taxon>Pseudomonadati</taxon>
        <taxon>Pseudomonadota</taxon>
        <taxon>Alphaproteobacteria</taxon>
        <taxon>Rhodobacterales</taxon>
        <taxon>Roseobacteraceae</taxon>
        <taxon>Ruegeria</taxon>
    </lineage>
</organism>
<dbReference type="AlphaFoldDB" id="A0A497ZRY7"/>
<dbReference type="SMART" id="SM00382">
    <property type="entry name" value="AAA"/>
    <property type="match status" value="1"/>
</dbReference>
<dbReference type="Pfam" id="PF00664">
    <property type="entry name" value="ABC_membrane"/>
    <property type="match status" value="1"/>
</dbReference>
<dbReference type="SUPFAM" id="SSF90123">
    <property type="entry name" value="ABC transporter transmembrane region"/>
    <property type="match status" value="1"/>
</dbReference>
<comment type="caution">
    <text evidence="11">The sequence shown here is derived from an EMBL/GenBank/DDBJ whole genome shotgun (WGS) entry which is preliminary data.</text>
</comment>
<evidence type="ECO:0000256" key="4">
    <source>
        <dbReference type="ARBA" id="ARBA00022840"/>
    </source>
</evidence>
<reference evidence="11 12" key="1">
    <citation type="submission" date="2018-10" db="EMBL/GenBank/DDBJ databases">
        <title>Genomic Encyclopedia of Archaeal and Bacterial Type Strains, Phase II (KMG-II): from individual species to whole genera.</title>
        <authorList>
            <person name="Goeker M."/>
        </authorList>
    </citation>
    <scope>NUCLEOTIDE SEQUENCE [LARGE SCALE GENOMIC DNA]</scope>
    <source>
        <strain evidence="11 12">DSM 29317</strain>
    </source>
</reference>
<dbReference type="OrthoDB" id="9808328at2"/>
<keyword evidence="3" id="KW-0547">Nucleotide-binding</keyword>
<dbReference type="PROSITE" id="PS50929">
    <property type="entry name" value="ABC_TM1F"/>
    <property type="match status" value="1"/>
</dbReference>
<evidence type="ECO:0000313" key="11">
    <source>
        <dbReference type="EMBL" id="RLK08564.1"/>
    </source>
</evidence>
<accession>A0A497ZRY7</accession>
<dbReference type="GO" id="GO:0030253">
    <property type="term" value="P:protein secretion by the type I secretion system"/>
    <property type="evidence" value="ECO:0007669"/>
    <property type="project" value="InterPro"/>
</dbReference>
<dbReference type="GO" id="GO:0030256">
    <property type="term" value="C:type I protein secretion system complex"/>
    <property type="evidence" value="ECO:0007669"/>
    <property type="project" value="InterPro"/>
</dbReference>
<keyword evidence="12" id="KW-1185">Reference proteome</keyword>
<evidence type="ECO:0000256" key="7">
    <source>
        <dbReference type="SAM" id="MobiDB-lite"/>
    </source>
</evidence>
<dbReference type="Pfam" id="PF00005">
    <property type="entry name" value="ABC_tran"/>
    <property type="match status" value="1"/>
</dbReference>
<dbReference type="PROSITE" id="PS50893">
    <property type="entry name" value="ABC_TRANSPORTER_2"/>
    <property type="match status" value="1"/>
</dbReference>
<name>A0A497ZRY7_9RHOB</name>
<dbReference type="InterPro" id="IPR039421">
    <property type="entry name" value="Type_1_exporter"/>
</dbReference>
<evidence type="ECO:0000256" key="6">
    <source>
        <dbReference type="ARBA" id="ARBA00023136"/>
    </source>
</evidence>
<dbReference type="PROSITE" id="PS00211">
    <property type="entry name" value="ABC_TRANSPORTER_1"/>
    <property type="match status" value="1"/>
</dbReference>
<evidence type="ECO:0000259" key="9">
    <source>
        <dbReference type="PROSITE" id="PS50893"/>
    </source>
</evidence>
<dbReference type="InterPro" id="IPR011527">
    <property type="entry name" value="ABC1_TM_dom"/>
</dbReference>
<evidence type="ECO:0000313" key="12">
    <source>
        <dbReference type="Proteomes" id="UP000271700"/>
    </source>
</evidence>
<dbReference type="InterPro" id="IPR003593">
    <property type="entry name" value="AAA+_ATPase"/>
</dbReference>
<evidence type="ECO:0000259" key="10">
    <source>
        <dbReference type="PROSITE" id="PS50929"/>
    </source>
</evidence>
<feature type="transmembrane region" description="Helical" evidence="8">
    <location>
        <begin position="347"/>
        <end position="365"/>
    </location>
</feature>
<dbReference type="InterPro" id="IPR036640">
    <property type="entry name" value="ABC1_TM_sf"/>
</dbReference>
<evidence type="ECO:0000256" key="8">
    <source>
        <dbReference type="SAM" id="Phobius"/>
    </source>
</evidence>
<dbReference type="InterPro" id="IPR010128">
    <property type="entry name" value="ATPase_T1SS_PrtD-like"/>
</dbReference>
<dbReference type="GO" id="GO:0005524">
    <property type="term" value="F:ATP binding"/>
    <property type="evidence" value="ECO:0007669"/>
    <property type="project" value="UniProtKB-KW"/>
</dbReference>
<keyword evidence="4 11" id="KW-0067">ATP-binding</keyword>
<dbReference type="EMBL" id="RCCT01000002">
    <property type="protein sequence ID" value="RLK08564.1"/>
    <property type="molecule type" value="Genomic_DNA"/>
</dbReference>
<dbReference type="PANTHER" id="PTHR43394">
    <property type="entry name" value="ATP-DEPENDENT PERMEASE MDL1, MITOCHONDRIAL"/>
    <property type="match status" value="1"/>
</dbReference>
<protein>
    <submittedName>
        <fullName evidence="11">ATP-binding cassette subfamily C protein</fullName>
    </submittedName>
</protein>
<dbReference type="InterPro" id="IPR027417">
    <property type="entry name" value="P-loop_NTPase"/>
</dbReference>
<proteinExistence type="predicted"/>
<dbReference type="InterPro" id="IPR017871">
    <property type="entry name" value="ABC_transporter-like_CS"/>
</dbReference>
<comment type="subcellular location">
    <subcellularLocation>
        <location evidence="1">Cell membrane</location>
        <topology evidence="1">Multi-pass membrane protein</topology>
    </subcellularLocation>
</comment>
<feature type="transmembrane region" description="Helical" evidence="8">
    <location>
        <begin position="247"/>
        <end position="267"/>
    </location>
</feature>
<gene>
    <name evidence="11" type="ORF">CLV75_2247</name>
</gene>
<keyword evidence="2 8" id="KW-0812">Transmembrane</keyword>
<feature type="compositionally biased region" description="Polar residues" evidence="7">
    <location>
        <begin position="143"/>
        <end position="152"/>
    </location>
</feature>
<dbReference type="GO" id="GO:0005886">
    <property type="term" value="C:plasma membrane"/>
    <property type="evidence" value="ECO:0007669"/>
    <property type="project" value="UniProtKB-SubCell"/>
</dbReference>
<feature type="region of interest" description="Disordered" evidence="7">
    <location>
        <begin position="1"/>
        <end position="197"/>
    </location>
</feature>